<dbReference type="PANTHER" id="PTHR33327">
    <property type="entry name" value="ENDONUCLEASE"/>
    <property type="match status" value="1"/>
</dbReference>
<dbReference type="EMBL" id="CAKXAJ010024704">
    <property type="protein sequence ID" value="CAH2229221.1"/>
    <property type="molecule type" value="Genomic_DNA"/>
</dbReference>
<dbReference type="PANTHER" id="PTHR33327:SF3">
    <property type="entry name" value="RNA-DIRECTED DNA POLYMERASE"/>
    <property type="match status" value="1"/>
</dbReference>
<name>A0A8S4R1Y5_9NEOP</name>
<evidence type="ECO:0000313" key="3">
    <source>
        <dbReference type="EMBL" id="CAH2229221.1"/>
    </source>
</evidence>
<comment type="caution">
    <text evidence="3">The sequence shown here is derived from an EMBL/GenBank/DDBJ whole genome shotgun (WGS) entry which is preliminary data.</text>
</comment>
<proteinExistence type="predicted"/>
<feature type="domain" description="DUF7041" evidence="2">
    <location>
        <begin position="34"/>
        <end position="113"/>
    </location>
</feature>
<dbReference type="Pfam" id="PF23055">
    <property type="entry name" value="DUF7041"/>
    <property type="match status" value="1"/>
</dbReference>
<protein>
    <submittedName>
        <fullName evidence="3">Jg2625 protein</fullName>
    </submittedName>
</protein>
<evidence type="ECO:0000259" key="2">
    <source>
        <dbReference type="Pfam" id="PF23055"/>
    </source>
</evidence>
<evidence type="ECO:0000256" key="1">
    <source>
        <dbReference type="SAM" id="MobiDB-lite"/>
    </source>
</evidence>
<dbReference type="InterPro" id="IPR055469">
    <property type="entry name" value="DUF7041"/>
</dbReference>
<keyword evidence="4" id="KW-1185">Reference proteome</keyword>
<gene>
    <name evidence="3" type="primary">jg2625</name>
    <name evidence="3" type="ORF">PAEG_LOCUS8705</name>
</gene>
<dbReference type="Proteomes" id="UP000838756">
    <property type="component" value="Unassembled WGS sequence"/>
</dbReference>
<evidence type="ECO:0000313" key="4">
    <source>
        <dbReference type="Proteomes" id="UP000838756"/>
    </source>
</evidence>
<accession>A0A8S4R1Y5</accession>
<reference evidence="3" key="1">
    <citation type="submission" date="2022-03" db="EMBL/GenBank/DDBJ databases">
        <authorList>
            <person name="Lindestad O."/>
        </authorList>
    </citation>
    <scope>NUCLEOTIDE SEQUENCE</scope>
</reference>
<dbReference type="AlphaFoldDB" id="A0A8S4R1Y5"/>
<sequence>MSRSTENRHLRDEQKKYATVQTDDGNFVGFQAEPFWRNRPELWFKKIEAQLSNCNIDVDTKKFKFVVSLLDEGTALEVKDVIIDPPDFDKYDYLKEQLIKRITAKNEREAKKRMMAEPMGDRKPSQFFCYLNVLAGCYVRDDFVEEVWLECLPRKIRAVVECLKDYTIDTQTKIADRVHEVFFSPLAERPTNTPANSALMECLVKEVEILNKKVQTLKPRGPYRAGSKSRDVQCNGHPTKPQSNMPKYMTQNQPCQYHTKYGVKLCKMRKNCN</sequence>
<organism evidence="3 4">
    <name type="scientific">Pararge aegeria aegeria</name>
    <dbReference type="NCBI Taxonomy" id="348720"/>
    <lineage>
        <taxon>Eukaryota</taxon>
        <taxon>Metazoa</taxon>
        <taxon>Ecdysozoa</taxon>
        <taxon>Arthropoda</taxon>
        <taxon>Hexapoda</taxon>
        <taxon>Insecta</taxon>
        <taxon>Pterygota</taxon>
        <taxon>Neoptera</taxon>
        <taxon>Endopterygota</taxon>
        <taxon>Lepidoptera</taxon>
        <taxon>Glossata</taxon>
        <taxon>Ditrysia</taxon>
        <taxon>Papilionoidea</taxon>
        <taxon>Nymphalidae</taxon>
        <taxon>Satyrinae</taxon>
        <taxon>Satyrini</taxon>
        <taxon>Parargina</taxon>
        <taxon>Pararge</taxon>
    </lineage>
</organism>
<feature type="region of interest" description="Disordered" evidence="1">
    <location>
        <begin position="219"/>
        <end position="248"/>
    </location>
</feature>
<dbReference type="OrthoDB" id="6260718at2759"/>